<dbReference type="InterPro" id="IPR018247">
    <property type="entry name" value="EF_Hand_1_Ca_BS"/>
</dbReference>
<evidence type="ECO:0000256" key="5">
    <source>
        <dbReference type="ARBA" id="ARBA00022837"/>
    </source>
</evidence>
<evidence type="ECO:0000313" key="9">
    <source>
        <dbReference type="WBParaSite" id="maker-uti_cns_0045519-snap-gene-0.3-mRNA-1"/>
    </source>
</evidence>
<evidence type="ECO:0000256" key="2">
    <source>
        <dbReference type="ARBA" id="ARBA00022490"/>
    </source>
</evidence>
<dbReference type="InterPro" id="IPR011992">
    <property type="entry name" value="EF-hand-dom_pair"/>
</dbReference>
<dbReference type="GO" id="GO:0005509">
    <property type="term" value="F:calcium ion binding"/>
    <property type="evidence" value="ECO:0007669"/>
    <property type="project" value="InterPro"/>
</dbReference>
<evidence type="ECO:0000256" key="6">
    <source>
        <dbReference type="SAM" id="MobiDB-lite"/>
    </source>
</evidence>
<feature type="domain" description="EF-hand" evidence="7">
    <location>
        <begin position="452"/>
        <end position="487"/>
    </location>
</feature>
<dbReference type="PANTHER" id="PTHR46212:SF3">
    <property type="entry name" value="GH27120P"/>
    <property type="match status" value="1"/>
</dbReference>
<feature type="domain" description="EF-hand" evidence="7">
    <location>
        <begin position="311"/>
        <end position="346"/>
    </location>
</feature>
<keyword evidence="5" id="KW-0106">Calcium</keyword>
<feature type="compositionally biased region" description="Pro residues" evidence="6">
    <location>
        <begin position="231"/>
        <end position="244"/>
    </location>
</feature>
<dbReference type="Pfam" id="PF13499">
    <property type="entry name" value="EF-hand_7"/>
    <property type="match status" value="2"/>
</dbReference>
<feature type="domain" description="EF-hand" evidence="7">
    <location>
        <begin position="244"/>
        <end position="279"/>
    </location>
</feature>
<keyword evidence="2" id="KW-0963">Cytoplasm</keyword>
<reference evidence="9" key="1">
    <citation type="submission" date="2016-11" db="UniProtKB">
        <authorList>
            <consortium name="WormBaseParasite"/>
        </authorList>
    </citation>
    <scope>IDENTIFICATION</scope>
</reference>
<keyword evidence="8" id="KW-1185">Reference proteome</keyword>
<evidence type="ECO:0000259" key="7">
    <source>
        <dbReference type="PROSITE" id="PS50222"/>
    </source>
</evidence>
<feature type="domain" description="EF-hand" evidence="7">
    <location>
        <begin position="3"/>
        <end position="38"/>
    </location>
</feature>
<dbReference type="GO" id="GO:0005737">
    <property type="term" value="C:cytoplasm"/>
    <property type="evidence" value="ECO:0007669"/>
    <property type="project" value="UniProtKB-SubCell"/>
</dbReference>
<name>A0A1I8J2F8_9PLAT</name>
<dbReference type="AlphaFoldDB" id="A0A1I8J2F8"/>
<dbReference type="Proteomes" id="UP000095280">
    <property type="component" value="Unplaced"/>
</dbReference>
<keyword evidence="4" id="KW-0677">Repeat</keyword>
<dbReference type="Gene3D" id="1.10.238.10">
    <property type="entry name" value="EF-hand"/>
    <property type="match status" value="3"/>
</dbReference>
<evidence type="ECO:0000256" key="1">
    <source>
        <dbReference type="ARBA" id="ARBA00004496"/>
    </source>
</evidence>
<dbReference type="SUPFAM" id="SSF47473">
    <property type="entry name" value="EF-hand"/>
    <property type="match status" value="3"/>
</dbReference>
<dbReference type="GO" id="GO:0048306">
    <property type="term" value="F:calcium-dependent protein binding"/>
    <property type="evidence" value="ECO:0007669"/>
    <property type="project" value="UniProtKB-ARBA"/>
</dbReference>
<feature type="region of interest" description="Disordered" evidence="6">
    <location>
        <begin position="218"/>
        <end position="244"/>
    </location>
</feature>
<dbReference type="PROSITE" id="PS50222">
    <property type="entry name" value="EF_HAND_2"/>
    <property type="match status" value="5"/>
</dbReference>
<keyword evidence="3" id="KW-0479">Metal-binding</keyword>
<organism evidence="8 9">
    <name type="scientific">Macrostomum lignano</name>
    <dbReference type="NCBI Taxonomy" id="282301"/>
    <lineage>
        <taxon>Eukaryota</taxon>
        <taxon>Metazoa</taxon>
        <taxon>Spiralia</taxon>
        <taxon>Lophotrochozoa</taxon>
        <taxon>Platyhelminthes</taxon>
        <taxon>Rhabditophora</taxon>
        <taxon>Macrostomorpha</taxon>
        <taxon>Macrostomida</taxon>
        <taxon>Macrostomidae</taxon>
        <taxon>Macrostomum</taxon>
    </lineage>
</organism>
<feature type="domain" description="EF-hand" evidence="7">
    <location>
        <begin position="415"/>
        <end position="450"/>
    </location>
</feature>
<sequence>MDRDAAEAREWFDLMDIDGDGLISAQELRCGLLSPACKPFTQPTCRLLVRIFDTHARNSQLEFGEFLELRSFLHEWSMTFLDQDHDRSGSIDQFELIVALSTIYKHQFNPQFISRLIALLKSRLSRSVHRMSLSLDAFLALNACLSRLARLYKTGGHRYTAPSLEDYLLRELPRMLDGEGEFLAAADNANNADGAQPRAPAASSSFQYNFNQPAYEGPPPSYEESMAMAPPARPAAPSAPQPQPVNPEVAMWFAAVDENNDGSITVQELQEALVTDDWRHFTLSTCRLLVSMFDVDKSGFIELGEFEAIYNFVQRWRGIFMSYDADNSGLIDSKELASALQQIHSRQFSPHFLHVAQRRFQQNGSGEMNLDGFISLNALISRYSRDYETNGRGQAFEEFLIRNHGPALRAGYSLLNGALVEHWFAVVDENRDGAITVSELQSALINDDGRSFELATCQMLVNMFDSDRSGTIDVREFEAIFNFVRHWRAVFVDFDASRSRQLTPMELGNALNRVHSCAFSPRFIDQAARRFARPPAMEVGLDSFISLNALIASAAHRYRTEGRGAPYEDFLLNCIMRA</sequence>
<dbReference type="PANTHER" id="PTHR46212">
    <property type="entry name" value="PEFLIN"/>
    <property type="match status" value="1"/>
</dbReference>
<accession>A0A1I8J2F8</accession>
<evidence type="ECO:0000256" key="3">
    <source>
        <dbReference type="ARBA" id="ARBA00022723"/>
    </source>
</evidence>
<dbReference type="Pfam" id="PF13202">
    <property type="entry name" value="EF-hand_5"/>
    <property type="match status" value="2"/>
</dbReference>
<proteinExistence type="predicted"/>
<dbReference type="SMART" id="SM00054">
    <property type="entry name" value="EFh"/>
    <property type="match status" value="8"/>
</dbReference>
<dbReference type="PROSITE" id="PS00018">
    <property type="entry name" value="EF_HAND_1"/>
    <property type="match status" value="7"/>
</dbReference>
<dbReference type="WBParaSite" id="maker-uti_cns_0045519-snap-gene-0.3-mRNA-1">
    <property type="protein sequence ID" value="maker-uti_cns_0045519-snap-gene-0.3-mRNA-1"/>
    <property type="gene ID" value="maker-uti_cns_0045519-snap-gene-0.3"/>
</dbReference>
<dbReference type="InterPro" id="IPR002048">
    <property type="entry name" value="EF_hand_dom"/>
</dbReference>
<dbReference type="InterPro" id="IPR051426">
    <property type="entry name" value="Peflin/Sorcin_CaBP"/>
</dbReference>
<protein>
    <submittedName>
        <fullName evidence="9">Calmodulin</fullName>
    </submittedName>
</protein>
<evidence type="ECO:0000313" key="8">
    <source>
        <dbReference type="Proteomes" id="UP000095280"/>
    </source>
</evidence>
<comment type="subcellular location">
    <subcellularLocation>
        <location evidence="1">Cytoplasm</location>
    </subcellularLocation>
</comment>
<evidence type="ECO:0000256" key="4">
    <source>
        <dbReference type="ARBA" id="ARBA00022737"/>
    </source>
</evidence>